<dbReference type="CDD" id="cd11577">
    <property type="entry name" value="GH71"/>
    <property type="match status" value="1"/>
</dbReference>
<comment type="caution">
    <text evidence="2">The sequence shown here is derived from an EMBL/GenBank/DDBJ whole genome shotgun (WGS) entry which is preliminary data.</text>
</comment>
<dbReference type="Pfam" id="PF03659">
    <property type="entry name" value="Glyco_hydro_71"/>
    <property type="match status" value="1"/>
</dbReference>
<dbReference type="GO" id="GO:0005975">
    <property type="term" value="P:carbohydrate metabolic process"/>
    <property type="evidence" value="ECO:0007669"/>
    <property type="project" value="InterPro"/>
</dbReference>
<name>A0A4S4MVH1_9APHY</name>
<protein>
    <submittedName>
        <fullName evidence="2">Uncharacterized protein</fullName>
    </submittedName>
</protein>
<feature type="signal peptide" evidence="1">
    <location>
        <begin position="1"/>
        <end position="22"/>
    </location>
</feature>
<feature type="chain" id="PRO_5020832226" evidence="1">
    <location>
        <begin position="23"/>
        <end position="868"/>
    </location>
</feature>
<evidence type="ECO:0000313" key="2">
    <source>
        <dbReference type="EMBL" id="THH27350.1"/>
    </source>
</evidence>
<keyword evidence="1" id="KW-0732">Signal</keyword>
<dbReference type="Proteomes" id="UP000308730">
    <property type="component" value="Unassembled WGS sequence"/>
</dbReference>
<gene>
    <name evidence="2" type="ORF">EUX98_g6839</name>
</gene>
<dbReference type="Pfam" id="PF03663">
    <property type="entry name" value="Glyco_hydro_76"/>
    <property type="match status" value="1"/>
</dbReference>
<dbReference type="EMBL" id="SGPM01000259">
    <property type="protein sequence ID" value="THH27350.1"/>
    <property type="molecule type" value="Genomic_DNA"/>
</dbReference>
<evidence type="ECO:0000256" key="1">
    <source>
        <dbReference type="SAM" id="SignalP"/>
    </source>
</evidence>
<accession>A0A4S4MVH1</accession>
<dbReference type="GO" id="GO:0051118">
    <property type="term" value="F:glucan endo-1,3-alpha-glucosidase activity"/>
    <property type="evidence" value="ECO:0007669"/>
    <property type="project" value="InterPro"/>
</dbReference>
<dbReference type="InterPro" id="IPR005198">
    <property type="entry name" value="Glyco_hydro_76"/>
</dbReference>
<sequence>MILPPFLTVVVYCLCLVSDATADKQVFAHYMVGTVTEEHVQIDINDALTMGITGFSLNIGDPSQLFVADTLQYMFNYAPTVGFSLHISMDIWASGDATGGHPELYNDILNQYMSHDGYYQGPNGKPFLTTFSDGGLQNWQWADWKSSALNNNTYFCPDFDGTTGYTSGDDAWWYYWGEVCDCVFSWDAAWERRPGQTAGSDGPGTIEVDQTVMNGAKSQNPSRNYMMGLSSLQYKNAYDTNVYRAGGLTLATRMENILNMSPTPDYVVVITWNDGPESHYVGNIWPEQNTDSDPARYVTAGTEWSHAAWQVLIHSFSTAYRTNTNVMAIPVGNPSVIGAMWYKTIMQDASCPNGDHPLGYEVDTDTVSWAIVIQGGVYVSTWTIQVISGGHYTTYDVPGTGLRYASAPMYPGTQRIEIWDGSTLIYIAQDARCVSSGCPDGIFNMNVVVAPLQQFTSGMTVETCQCGPSTDDYENGQAISCSSCGTFDLHGDSTDAMDRMMDDFLDSGDTDIGGWDETIWHTFVGLETGLNYVWDNGLKGSSFETRILYDGGALPLESAHYISNVGNSHDDGLWGALQLLKFSEYWGQVLGDQTWSSKYFNDMVSIVDWAQENREVGNCGPGVLWTVYDPNDVYKNTVTNALWMQASLRLYIATGNTGYLNNVTDLLTNFFDVNPGIVLDTGLYADGVHEPDCNVEYVSHSSYLLTLPFIRLVHQRWSMDRLMIGNFGLLYQVTQDRQWFNKANDLINAVRTHMTVDGILAENCDASENCGSPDQDGFKGIFMTQMAYFYDAVGLDDELHDANGNYHTDWMALNLRGAYQYARRGSDGRYGNVWYGSGVTEDYNGWTGISAAGAGWSAAKYGTCDAAS</sequence>
<dbReference type="AlphaFoldDB" id="A0A4S4MVH1"/>
<dbReference type="InterPro" id="IPR053169">
    <property type="entry name" value="MUG_Protein"/>
</dbReference>
<dbReference type="PANTHER" id="PTHR47791">
    <property type="entry name" value="MEIOTICALLY UP-REGULATED GENE 191 PROTEIN"/>
    <property type="match status" value="1"/>
</dbReference>
<dbReference type="Gene3D" id="1.50.10.20">
    <property type="match status" value="1"/>
</dbReference>
<proteinExistence type="predicted"/>
<reference evidence="2 3" key="1">
    <citation type="submission" date="2019-02" db="EMBL/GenBank/DDBJ databases">
        <title>Genome sequencing of the rare red list fungi Antrodiella citrinella (Flaviporus citrinellus).</title>
        <authorList>
            <person name="Buettner E."/>
            <person name="Kellner H."/>
        </authorList>
    </citation>
    <scope>NUCLEOTIDE SEQUENCE [LARGE SCALE GENOMIC DNA]</scope>
    <source>
        <strain evidence="2 3">DSM 108506</strain>
    </source>
</reference>
<dbReference type="PANTHER" id="PTHR47791:SF3">
    <property type="entry name" value="MEIOTICALLY UP-REGULATED GENE 191 PROTEIN"/>
    <property type="match status" value="1"/>
</dbReference>
<organism evidence="2 3">
    <name type="scientific">Antrodiella citrinella</name>
    <dbReference type="NCBI Taxonomy" id="2447956"/>
    <lineage>
        <taxon>Eukaryota</taxon>
        <taxon>Fungi</taxon>
        <taxon>Dikarya</taxon>
        <taxon>Basidiomycota</taxon>
        <taxon>Agaricomycotina</taxon>
        <taxon>Agaricomycetes</taxon>
        <taxon>Polyporales</taxon>
        <taxon>Steccherinaceae</taxon>
        <taxon>Antrodiella</taxon>
    </lineage>
</organism>
<dbReference type="OrthoDB" id="3257981at2759"/>
<keyword evidence="3" id="KW-1185">Reference proteome</keyword>
<dbReference type="InterPro" id="IPR008928">
    <property type="entry name" value="6-hairpin_glycosidase_sf"/>
</dbReference>
<evidence type="ECO:0000313" key="3">
    <source>
        <dbReference type="Proteomes" id="UP000308730"/>
    </source>
</evidence>
<dbReference type="SUPFAM" id="SSF48208">
    <property type="entry name" value="Six-hairpin glycosidases"/>
    <property type="match status" value="1"/>
</dbReference>
<dbReference type="InterPro" id="IPR005197">
    <property type="entry name" value="Glyco_hydro_71"/>
</dbReference>